<keyword evidence="1" id="KW-1185">Reference proteome</keyword>
<dbReference type="AlphaFoldDB" id="A0A915KRZ4"/>
<accession>A0A915KRZ4</accession>
<protein>
    <submittedName>
        <fullName evidence="2">Uncharacterized protein</fullName>
    </submittedName>
</protein>
<proteinExistence type="predicted"/>
<dbReference type="WBParaSite" id="nRc.2.0.1.t41254-RA">
    <property type="protein sequence ID" value="nRc.2.0.1.t41254-RA"/>
    <property type="gene ID" value="nRc.2.0.1.g41254"/>
</dbReference>
<organism evidence="1 2">
    <name type="scientific">Romanomermis culicivorax</name>
    <name type="common">Nematode worm</name>
    <dbReference type="NCBI Taxonomy" id="13658"/>
    <lineage>
        <taxon>Eukaryota</taxon>
        <taxon>Metazoa</taxon>
        <taxon>Ecdysozoa</taxon>
        <taxon>Nematoda</taxon>
        <taxon>Enoplea</taxon>
        <taxon>Dorylaimia</taxon>
        <taxon>Mermithida</taxon>
        <taxon>Mermithoidea</taxon>
        <taxon>Mermithidae</taxon>
        <taxon>Romanomermis</taxon>
    </lineage>
</organism>
<reference evidence="2" key="1">
    <citation type="submission" date="2022-11" db="UniProtKB">
        <authorList>
            <consortium name="WormBaseParasite"/>
        </authorList>
    </citation>
    <scope>IDENTIFICATION</scope>
</reference>
<evidence type="ECO:0000313" key="2">
    <source>
        <dbReference type="WBParaSite" id="nRc.2.0.1.t41254-RA"/>
    </source>
</evidence>
<evidence type="ECO:0000313" key="1">
    <source>
        <dbReference type="Proteomes" id="UP000887565"/>
    </source>
</evidence>
<sequence length="60" mass="6748">QEVQTSEGKIFSNSVGLIAKEESQDGWLNEDLTELSEEEQQQEQLVPAMELLQAQNAQTQ</sequence>
<dbReference type="Proteomes" id="UP000887565">
    <property type="component" value="Unplaced"/>
</dbReference>
<name>A0A915KRZ4_ROMCU</name>